<comment type="caution">
    <text evidence="1">The sequence shown here is derived from an EMBL/GenBank/DDBJ whole genome shotgun (WGS) entry which is preliminary data.</text>
</comment>
<dbReference type="AlphaFoldDB" id="A0A7Z0EM10"/>
<sequence>MTVSEDTLPDRSLLLRTLVPVPGLLSADAVACDITAAYVWGVNAYPHGTRVTRTRLHVAVPRGVRRVGTQAVVAHHEPVPPHERVEVEGARITAPARTAADIAARAPSVFVATSRLDMFLARGLVRRHELVAATRYRRPAGQHARLRHAVRLSSGLSHSPAESWARVLVRSTRLPAPVPQCPVPTREGVFHADLGWPGYRLALEYDSREHHEDPRTRALDRYRYAAMADEGWGIVAIGFHDLCARPGRLLRRLQHELTARGWRCSPEDEQVLQRDLLRFDRHPPRLR</sequence>
<dbReference type="RefSeq" id="WP_179822067.1">
    <property type="nucleotide sequence ID" value="NZ_JACCFS010000001.1"/>
</dbReference>
<evidence type="ECO:0000313" key="2">
    <source>
        <dbReference type="Proteomes" id="UP000572051"/>
    </source>
</evidence>
<keyword evidence="1" id="KW-0378">Hydrolase</keyword>
<keyword evidence="2" id="KW-1185">Reference proteome</keyword>
<organism evidence="1 2">
    <name type="scientific">Nocardiopsis aegyptia</name>
    <dbReference type="NCBI Taxonomy" id="220378"/>
    <lineage>
        <taxon>Bacteria</taxon>
        <taxon>Bacillati</taxon>
        <taxon>Actinomycetota</taxon>
        <taxon>Actinomycetes</taxon>
        <taxon>Streptosporangiales</taxon>
        <taxon>Nocardiopsidaceae</taxon>
        <taxon>Nocardiopsis</taxon>
    </lineage>
</organism>
<dbReference type="Proteomes" id="UP000572051">
    <property type="component" value="Unassembled WGS sequence"/>
</dbReference>
<reference evidence="1 2" key="1">
    <citation type="submission" date="2020-07" db="EMBL/GenBank/DDBJ databases">
        <title>Sequencing the genomes of 1000 actinobacteria strains.</title>
        <authorList>
            <person name="Klenk H.-P."/>
        </authorList>
    </citation>
    <scope>NUCLEOTIDE SEQUENCE [LARGE SCALE GENOMIC DNA]</scope>
    <source>
        <strain evidence="1 2">DSM 44442</strain>
    </source>
</reference>
<dbReference type="EMBL" id="JACCFS010000001">
    <property type="protein sequence ID" value="NYJ33730.1"/>
    <property type="molecule type" value="Genomic_DNA"/>
</dbReference>
<name>A0A7Z0EM10_9ACTN</name>
<keyword evidence="1" id="KW-0255">Endonuclease</keyword>
<accession>A0A7Z0EM10</accession>
<proteinExistence type="predicted"/>
<protein>
    <submittedName>
        <fullName evidence="1">Very-short-patch-repair endonuclease</fullName>
    </submittedName>
</protein>
<keyword evidence="1" id="KW-0540">Nuclease</keyword>
<evidence type="ECO:0000313" key="1">
    <source>
        <dbReference type="EMBL" id="NYJ33730.1"/>
    </source>
</evidence>
<dbReference type="GO" id="GO:0004519">
    <property type="term" value="F:endonuclease activity"/>
    <property type="evidence" value="ECO:0007669"/>
    <property type="project" value="UniProtKB-KW"/>
</dbReference>
<gene>
    <name evidence="1" type="ORF">HNR10_001611</name>
</gene>